<proteinExistence type="predicted"/>
<dbReference type="Proteomes" id="UP000325081">
    <property type="component" value="Unassembled WGS sequence"/>
</dbReference>
<dbReference type="GO" id="GO:0016740">
    <property type="term" value="F:transferase activity"/>
    <property type="evidence" value="ECO:0007669"/>
    <property type="project" value="UniProtKB-KW"/>
</dbReference>
<comment type="caution">
    <text evidence="2">The sequence shown here is derived from an EMBL/GenBank/DDBJ whole genome shotgun (WGS) entry which is preliminary data.</text>
</comment>
<evidence type="ECO:0000313" key="3">
    <source>
        <dbReference type="Proteomes" id="UP000325081"/>
    </source>
</evidence>
<accession>A0A5A7PZF4</accession>
<reference evidence="3" key="1">
    <citation type="journal article" date="2019" name="Curr. Biol.">
        <title>Genome Sequence of Striga asiatica Provides Insight into the Evolution of Plant Parasitism.</title>
        <authorList>
            <person name="Yoshida S."/>
            <person name="Kim S."/>
            <person name="Wafula E.K."/>
            <person name="Tanskanen J."/>
            <person name="Kim Y.M."/>
            <person name="Honaas L."/>
            <person name="Yang Z."/>
            <person name="Spallek T."/>
            <person name="Conn C.E."/>
            <person name="Ichihashi Y."/>
            <person name="Cheong K."/>
            <person name="Cui S."/>
            <person name="Der J.P."/>
            <person name="Gundlach H."/>
            <person name="Jiao Y."/>
            <person name="Hori C."/>
            <person name="Ishida J.K."/>
            <person name="Kasahara H."/>
            <person name="Kiba T."/>
            <person name="Kim M.S."/>
            <person name="Koo N."/>
            <person name="Laohavisit A."/>
            <person name="Lee Y.H."/>
            <person name="Lumba S."/>
            <person name="McCourt P."/>
            <person name="Mortimer J.C."/>
            <person name="Mutuku J.M."/>
            <person name="Nomura T."/>
            <person name="Sasaki-Sekimoto Y."/>
            <person name="Seto Y."/>
            <person name="Wang Y."/>
            <person name="Wakatake T."/>
            <person name="Sakakibara H."/>
            <person name="Demura T."/>
            <person name="Yamaguchi S."/>
            <person name="Yoneyama K."/>
            <person name="Manabe R.I."/>
            <person name="Nelson D.C."/>
            <person name="Schulman A.H."/>
            <person name="Timko M.P."/>
            <person name="dePamphilis C.W."/>
            <person name="Choi D."/>
            <person name="Shirasu K."/>
        </authorList>
    </citation>
    <scope>NUCLEOTIDE SEQUENCE [LARGE SCALE GENOMIC DNA]</scope>
    <source>
        <strain evidence="3">cv. UVA1</strain>
    </source>
</reference>
<keyword evidence="3" id="KW-1185">Reference proteome</keyword>
<protein>
    <submittedName>
        <fullName evidence="2">Initiator tRNA phosphoribosyl transferase family protein</fullName>
    </submittedName>
</protein>
<evidence type="ECO:0000313" key="2">
    <source>
        <dbReference type="EMBL" id="GER38026.1"/>
    </source>
</evidence>
<keyword evidence="2" id="KW-0808">Transferase</keyword>
<dbReference type="AlphaFoldDB" id="A0A5A7PZF4"/>
<dbReference type="EMBL" id="BKCP01005417">
    <property type="protein sequence ID" value="GER38026.1"/>
    <property type="molecule type" value="Genomic_DNA"/>
</dbReference>
<gene>
    <name evidence="2" type="ORF">STAS_14482</name>
</gene>
<name>A0A5A7PZF4_STRAF</name>
<sequence>MKSSLILWEDPETPNSQGDSPNRRSLKTEVGIFGSVTAEFGSVGGENPNFFFTSSPNHEIIPFGGRRGRWRRIEGRRQRWRRPIAICFAGTSSEKVTRTTCYSRAPICKTSNTYMWTASMGIRLGIFCNEFLSLVCFMWYSNGLMGLCYWTSCHSHSHKL</sequence>
<evidence type="ECO:0000256" key="1">
    <source>
        <dbReference type="SAM" id="MobiDB-lite"/>
    </source>
</evidence>
<organism evidence="2 3">
    <name type="scientific">Striga asiatica</name>
    <name type="common">Asiatic witchweed</name>
    <name type="synonym">Buchnera asiatica</name>
    <dbReference type="NCBI Taxonomy" id="4170"/>
    <lineage>
        <taxon>Eukaryota</taxon>
        <taxon>Viridiplantae</taxon>
        <taxon>Streptophyta</taxon>
        <taxon>Embryophyta</taxon>
        <taxon>Tracheophyta</taxon>
        <taxon>Spermatophyta</taxon>
        <taxon>Magnoliopsida</taxon>
        <taxon>eudicotyledons</taxon>
        <taxon>Gunneridae</taxon>
        <taxon>Pentapetalae</taxon>
        <taxon>asterids</taxon>
        <taxon>lamiids</taxon>
        <taxon>Lamiales</taxon>
        <taxon>Orobanchaceae</taxon>
        <taxon>Buchnereae</taxon>
        <taxon>Striga</taxon>
    </lineage>
</organism>
<feature type="region of interest" description="Disordered" evidence="1">
    <location>
        <begin position="1"/>
        <end position="25"/>
    </location>
</feature>